<name>A0A8J5FVT7_ZINOF</name>
<evidence type="ECO:0000313" key="4">
    <source>
        <dbReference type="EMBL" id="KAG6486596.1"/>
    </source>
</evidence>
<dbReference type="SUPFAM" id="SSF46934">
    <property type="entry name" value="UBA-like"/>
    <property type="match status" value="1"/>
</dbReference>
<dbReference type="InterPro" id="IPR003903">
    <property type="entry name" value="UIM_dom"/>
</dbReference>
<protein>
    <recommendedName>
        <fullName evidence="3">UBX domain-containing protein</fullName>
    </recommendedName>
</protein>
<dbReference type="AlphaFoldDB" id="A0A8J5FVT7"/>
<dbReference type="InterPro" id="IPR050730">
    <property type="entry name" value="UBX_domain-protein"/>
</dbReference>
<reference evidence="4 5" key="1">
    <citation type="submission" date="2020-08" db="EMBL/GenBank/DDBJ databases">
        <title>Plant Genome Project.</title>
        <authorList>
            <person name="Zhang R.-G."/>
        </authorList>
    </citation>
    <scope>NUCLEOTIDE SEQUENCE [LARGE SCALE GENOMIC DNA]</scope>
    <source>
        <tissue evidence="4">Rhizome</tissue>
    </source>
</reference>
<accession>A0A8J5FVT7</accession>
<gene>
    <name evidence="4" type="ORF">ZIOFF_055174</name>
</gene>
<dbReference type="InterPro" id="IPR001012">
    <property type="entry name" value="UBX_dom"/>
</dbReference>
<dbReference type="CDD" id="cd14351">
    <property type="entry name" value="UBA_Ubx1_like"/>
    <property type="match status" value="1"/>
</dbReference>
<dbReference type="Gene3D" id="3.10.20.90">
    <property type="entry name" value="Phosphatidylinositol 3-kinase Catalytic Subunit, Chain A, domain 1"/>
    <property type="match status" value="1"/>
</dbReference>
<evidence type="ECO:0000256" key="1">
    <source>
        <dbReference type="SAM" id="Coils"/>
    </source>
</evidence>
<dbReference type="Proteomes" id="UP000734854">
    <property type="component" value="Unassembled WGS sequence"/>
</dbReference>
<feature type="domain" description="UBX" evidence="3">
    <location>
        <begin position="514"/>
        <end position="549"/>
    </location>
</feature>
<keyword evidence="1" id="KW-0175">Coiled coil</keyword>
<evidence type="ECO:0000259" key="3">
    <source>
        <dbReference type="PROSITE" id="PS50033"/>
    </source>
</evidence>
<dbReference type="Pfam" id="PF00789">
    <property type="entry name" value="UBX"/>
    <property type="match status" value="1"/>
</dbReference>
<feature type="compositionally biased region" description="Polar residues" evidence="2">
    <location>
        <begin position="289"/>
        <end position="298"/>
    </location>
</feature>
<dbReference type="Pfam" id="PF14555">
    <property type="entry name" value="UBA_4"/>
    <property type="match status" value="1"/>
</dbReference>
<dbReference type="SMART" id="SM00726">
    <property type="entry name" value="UIM"/>
    <property type="match status" value="2"/>
</dbReference>
<proteinExistence type="predicted"/>
<keyword evidence="5" id="KW-1185">Reference proteome</keyword>
<dbReference type="SUPFAM" id="SSF54236">
    <property type="entry name" value="Ubiquitin-like"/>
    <property type="match status" value="1"/>
</dbReference>
<evidence type="ECO:0000256" key="2">
    <source>
        <dbReference type="SAM" id="MobiDB-lite"/>
    </source>
</evidence>
<dbReference type="InterPro" id="IPR029071">
    <property type="entry name" value="Ubiquitin-like_domsf"/>
</dbReference>
<evidence type="ECO:0000313" key="5">
    <source>
        <dbReference type="Proteomes" id="UP000734854"/>
    </source>
</evidence>
<feature type="region of interest" description="Disordered" evidence="2">
    <location>
        <begin position="280"/>
        <end position="302"/>
    </location>
</feature>
<organism evidence="4 5">
    <name type="scientific">Zingiber officinale</name>
    <name type="common">Ginger</name>
    <name type="synonym">Amomum zingiber</name>
    <dbReference type="NCBI Taxonomy" id="94328"/>
    <lineage>
        <taxon>Eukaryota</taxon>
        <taxon>Viridiplantae</taxon>
        <taxon>Streptophyta</taxon>
        <taxon>Embryophyta</taxon>
        <taxon>Tracheophyta</taxon>
        <taxon>Spermatophyta</taxon>
        <taxon>Magnoliopsida</taxon>
        <taxon>Liliopsida</taxon>
        <taxon>Zingiberales</taxon>
        <taxon>Zingiberaceae</taxon>
        <taxon>Zingiber</taxon>
    </lineage>
</organism>
<dbReference type="Gene3D" id="1.10.8.10">
    <property type="entry name" value="DNA helicase RuvA subunit, C-terminal domain"/>
    <property type="match status" value="1"/>
</dbReference>
<comment type="caution">
    <text evidence="4">The sequence shown here is derived from an EMBL/GenBank/DDBJ whole genome shotgun (WGS) entry which is preliminary data.</text>
</comment>
<dbReference type="PANTHER" id="PTHR23322">
    <property type="entry name" value="FAS-ASSOCIATED PROTEIN"/>
    <property type="match status" value="1"/>
</dbReference>
<dbReference type="EMBL" id="JACMSC010000015">
    <property type="protein sequence ID" value="KAG6486596.1"/>
    <property type="molecule type" value="Genomic_DNA"/>
</dbReference>
<feature type="region of interest" description="Disordered" evidence="2">
    <location>
        <begin position="221"/>
        <end position="240"/>
    </location>
</feature>
<feature type="coiled-coil region" evidence="1">
    <location>
        <begin position="427"/>
        <end position="484"/>
    </location>
</feature>
<dbReference type="PROSITE" id="PS50033">
    <property type="entry name" value="UBX"/>
    <property type="match status" value="1"/>
</dbReference>
<dbReference type="InterPro" id="IPR009060">
    <property type="entry name" value="UBA-like_sf"/>
</dbReference>
<dbReference type="PANTHER" id="PTHR23322:SF93">
    <property type="entry name" value="UBX DOMAIN-CONTAINING PROTEIN 8"/>
    <property type="match status" value="1"/>
</dbReference>
<dbReference type="GO" id="GO:0043130">
    <property type="term" value="F:ubiquitin binding"/>
    <property type="evidence" value="ECO:0007669"/>
    <property type="project" value="TreeGrafter"/>
</dbReference>
<sequence length="672" mass="75302">MARPSREAIDTFISITGATEAIALQKLEEHDGDLNSAINAHFGEIDRVVTNQVVSRNDDFVNIDDPRESEHPRSSLPLFPSRDMNRFSLLDPTFGHFPSLFDGRGVSGFPTHGPLVSHPREVRELPIEFKDDSREAGASGVGPTNKDVTRNETAHCQETRGIVIINDEDLDMDHADHGTNASGRTPFDNHIGPTISPVVDMDYNNDIEEEMIRAAIEASKREAERHGLQGHPKSPAQDDTDLARAVSLSLEAVEEERAFCEQYGENPSFMEVDNAGSAEAFDTRHGSGSAESGTSSQLKLERKSPLVLEEAEDVEEQPLVRHRSRQIAPVIAEPTDSGSPSHSALDPPWLDVDRPQLNGHAFERDEWGGISSQEHDEALMLEAAMFGGIPDERRFQFGYPTRQMPRPPSPTLMAQRLLREQQDDEYLASLQADREKELKAQQEAELRSLEEATAREAALQKKRHEEAETRRKQIEEEARHALILEFSLLFIGLKELERKLAAKESSLPQEPSSDDTNAVTLLVRMPDGSRRGRRFFKSDKLQFLYDYIDIGKVVKPGSYRLVILISHTLTFIWNTRKNGIEEEMHQSEALAMAKKSGFYRCSGTGSASESIGTFVPPLPAVPHEILVCRCPQRLHLEEIEFVVSFWKLIALEIKQIDWYNNGLDTSFGVKSS</sequence>